<dbReference type="InterPro" id="IPR019716">
    <property type="entry name" value="Ribosomal_mL53"/>
</dbReference>
<keyword evidence="4" id="KW-0496">Mitochondrion</keyword>
<dbReference type="OrthoDB" id="4136894at2759"/>
<keyword evidence="3" id="KW-0689">Ribosomal protein</keyword>
<dbReference type="InterPro" id="IPR042776">
    <property type="entry name" value="Ribosomal_mL53_fung"/>
</dbReference>
<comment type="subcellular location">
    <subcellularLocation>
        <location evidence="1">Mitochondrion</location>
    </subcellularLocation>
</comment>
<comment type="caution">
    <text evidence="7">The sequence shown here is derived from an EMBL/GenBank/DDBJ whole genome shotgun (WGS) entry which is preliminary data.</text>
</comment>
<evidence type="ECO:0000256" key="3">
    <source>
        <dbReference type="ARBA" id="ARBA00022980"/>
    </source>
</evidence>
<evidence type="ECO:0000256" key="5">
    <source>
        <dbReference type="ARBA" id="ARBA00023274"/>
    </source>
</evidence>
<comment type="similarity">
    <text evidence="2">Belongs to the mitochondrion-specific ribosomal protein mL53 family.</text>
</comment>
<name>A0A9P4J6K1_9PEZI</name>
<evidence type="ECO:0000256" key="2">
    <source>
        <dbReference type="ARBA" id="ARBA00005557"/>
    </source>
</evidence>
<dbReference type="Pfam" id="PF10780">
    <property type="entry name" value="MRP_L53"/>
    <property type="match status" value="1"/>
</dbReference>
<dbReference type="PANTHER" id="PTHR28236">
    <property type="entry name" value="54S RIBOSOMAL PROTEIN L44, MITOCHONDRIAL"/>
    <property type="match status" value="1"/>
</dbReference>
<gene>
    <name evidence="7" type="ORF">K461DRAFT_290803</name>
</gene>
<organism evidence="7 8">
    <name type="scientific">Myriangium duriaei CBS 260.36</name>
    <dbReference type="NCBI Taxonomy" id="1168546"/>
    <lineage>
        <taxon>Eukaryota</taxon>
        <taxon>Fungi</taxon>
        <taxon>Dikarya</taxon>
        <taxon>Ascomycota</taxon>
        <taxon>Pezizomycotina</taxon>
        <taxon>Dothideomycetes</taxon>
        <taxon>Dothideomycetidae</taxon>
        <taxon>Myriangiales</taxon>
        <taxon>Myriangiaceae</taxon>
        <taxon>Myriangium</taxon>
    </lineage>
</organism>
<dbReference type="Gene3D" id="3.40.30.10">
    <property type="entry name" value="Glutaredoxin"/>
    <property type="match status" value="1"/>
</dbReference>
<sequence length="99" mass="11183">MISRFLTSVKTTFSPFNPRSGKTARSFLALLPPNARSSGMKIEVTMLPRTASTQPGTLSLQFKDGKQMSLDIDTMKIREIEREVDRHSRTLVRQEELNG</sequence>
<keyword evidence="8" id="KW-1185">Reference proteome</keyword>
<proteinExistence type="inferred from homology"/>
<evidence type="ECO:0000313" key="7">
    <source>
        <dbReference type="EMBL" id="KAF2155814.1"/>
    </source>
</evidence>
<dbReference type="GO" id="GO:0005762">
    <property type="term" value="C:mitochondrial large ribosomal subunit"/>
    <property type="evidence" value="ECO:0007669"/>
    <property type="project" value="TreeGrafter"/>
</dbReference>
<keyword evidence="5" id="KW-0687">Ribonucleoprotein</keyword>
<reference evidence="7" key="1">
    <citation type="journal article" date="2020" name="Stud. Mycol.">
        <title>101 Dothideomycetes genomes: a test case for predicting lifestyles and emergence of pathogens.</title>
        <authorList>
            <person name="Haridas S."/>
            <person name="Albert R."/>
            <person name="Binder M."/>
            <person name="Bloem J."/>
            <person name="Labutti K."/>
            <person name="Salamov A."/>
            <person name="Andreopoulos B."/>
            <person name="Baker S."/>
            <person name="Barry K."/>
            <person name="Bills G."/>
            <person name="Bluhm B."/>
            <person name="Cannon C."/>
            <person name="Castanera R."/>
            <person name="Culley D."/>
            <person name="Daum C."/>
            <person name="Ezra D."/>
            <person name="Gonzalez J."/>
            <person name="Henrissat B."/>
            <person name="Kuo A."/>
            <person name="Liang C."/>
            <person name="Lipzen A."/>
            <person name="Lutzoni F."/>
            <person name="Magnuson J."/>
            <person name="Mondo S."/>
            <person name="Nolan M."/>
            <person name="Ohm R."/>
            <person name="Pangilinan J."/>
            <person name="Park H.-J."/>
            <person name="Ramirez L."/>
            <person name="Alfaro M."/>
            <person name="Sun H."/>
            <person name="Tritt A."/>
            <person name="Yoshinaga Y."/>
            <person name="Zwiers L.-H."/>
            <person name="Turgeon B."/>
            <person name="Goodwin S."/>
            <person name="Spatafora J."/>
            <person name="Crous P."/>
            <person name="Grigoriev I."/>
        </authorList>
    </citation>
    <scope>NUCLEOTIDE SEQUENCE</scope>
    <source>
        <strain evidence="7">CBS 260.36</strain>
    </source>
</reference>
<dbReference type="AlphaFoldDB" id="A0A9P4J6K1"/>
<dbReference type="EMBL" id="ML996082">
    <property type="protein sequence ID" value="KAF2155814.1"/>
    <property type="molecule type" value="Genomic_DNA"/>
</dbReference>
<dbReference type="Proteomes" id="UP000799439">
    <property type="component" value="Unassembled WGS sequence"/>
</dbReference>
<accession>A0A9P4J6K1</accession>
<protein>
    <recommendedName>
        <fullName evidence="6">Large ribosomal subunit protein mL53</fullName>
    </recommendedName>
</protein>
<dbReference type="GO" id="GO:0003735">
    <property type="term" value="F:structural constituent of ribosome"/>
    <property type="evidence" value="ECO:0007669"/>
    <property type="project" value="TreeGrafter"/>
</dbReference>
<evidence type="ECO:0000256" key="1">
    <source>
        <dbReference type="ARBA" id="ARBA00004173"/>
    </source>
</evidence>
<evidence type="ECO:0000256" key="6">
    <source>
        <dbReference type="ARBA" id="ARBA00035180"/>
    </source>
</evidence>
<evidence type="ECO:0000313" key="8">
    <source>
        <dbReference type="Proteomes" id="UP000799439"/>
    </source>
</evidence>
<dbReference type="PANTHER" id="PTHR28236:SF1">
    <property type="entry name" value="LARGE RIBOSOMAL SUBUNIT PROTEIN ML53"/>
    <property type="match status" value="1"/>
</dbReference>
<evidence type="ECO:0000256" key="4">
    <source>
        <dbReference type="ARBA" id="ARBA00023128"/>
    </source>
</evidence>